<protein>
    <recommendedName>
        <fullName evidence="3">Acetyltransferase (GNAT) family protein</fullName>
    </recommendedName>
</protein>
<dbReference type="Proteomes" id="UP000199387">
    <property type="component" value="Unassembled WGS sequence"/>
</dbReference>
<proteinExistence type="predicted"/>
<name>A0A1G6M8U9_9BACL</name>
<keyword evidence="2" id="KW-1185">Reference proteome</keyword>
<sequence length="73" mass="8178">MYVATEARNRGMGQALLKELLRRAEGLVGLENPIDSNRPQHHGQKAVSTSRFSMCMFFICLHKKSPAEVDTGF</sequence>
<gene>
    <name evidence="1" type="ORF">SAMN04488112_10957</name>
</gene>
<accession>A0A1G6M8U9</accession>
<dbReference type="EMBL" id="FMZA01000009">
    <property type="protein sequence ID" value="SDC51724.1"/>
    <property type="molecule type" value="Genomic_DNA"/>
</dbReference>
<reference evidence="1 2" key="1">
    <citation type="submission" date="2016-10" db="EMBL/GenBank/DDBJ databases">
        <authorList>
            <person name="de Groot N.N."/>
        </authorList>
    </citation>
    <scope>NUCLEOTIDE SEQUENCE [LARGE SCALE GENOMIC DNA]</scope>
    <source>
        <strain evidence="1 2">DSM 45514</strain>
    </source>
</reference>
<dbReference type="AlphaFoldDB" id="A0A1G6M8U9"/>
<evidence type="ECO:0000313" key="1">
    <source>
        <dbReference type="EMBL" id="SDC51724.1"/>
    </source>
</evidence>
<evidence type="ECO:0008006" key="3">
    <source>
        <dbReference type="Google" id="ProtNLM"/>
    </source>
</evidence>
<organism evidence="1 2">
    <name type="scientific">Melghirimyces thermohalophilus</name>
    <dbReference type="NCBI Taxonomy" id="1236220"/>
    <lineage>
        <taxon>Bacteria</taxon>
        <taxon>Bacillati</taxon>
        <taxon>Bacillota</taxon>
        <taxon>Bacilli</taxon>
        <taxon>Bacillales</taxon>
        <taxon>Thermoactinomycetaceae</taxon>
        <taxon>Melghirimyces</taxon>
    </lineage>
</organism>
<evidence type="ECO:0000313" key="2">
    <source>
        <dbReference type="Proteomes" id="UP000199387"/>
    </source>
</evidence>
<dbReference type="CDD" id="cd04301">
    <property type="entry name" value="NAT_SF"/>
    <property type="match status" value="1"/>
</dbReference>
<dbReference type="STRING" id="1236220.SAMN04488112_10957"/>